<dbReference type="PANTHER" id="PTHR30069:SF29">
    <property type="entry name" value="HEMOGLOBIN AND HEMOGLOBIN-HAPTOGLOBIN-BINDING PROTEIN 1-RELATED"/>
    <property type="match status" value="1"/>
</dbReference>
<evidence type="ECO:0000313" key="3">
    <source>
        <dbReference type="Proteomes" id="UP001310022"/>
    </source>
</evidence>
<dbReference type="EMBL" id="BQKE01000001">
    <property type="protein sequence ID" value="GJM60242.1"/>
    <property type="molecule type" value="Genomic_DNA"/>
</dbReference>
<proteinExistence type="predicted"/>
<comment type="caution">
    <text evidence="2">The sequence shown here is derived from an EMBL/GenBank/DDBJ whole genome shotgun (WGS) entry which is preliminary data.</text>
</comment>
<dbReference type="PANTHER" id="PTHR30069">
    <property type="entry name" value="TONB-DEPENDENT OUTER MEMBRANE RECEPTOR"/>
    <property type="match status" value="1"/>
</dbReference>
<dbReference type="AlphaFoldDB" id="A0AAN4VWI7"/>
<dbReference type="SUPFAM" id="SSF56935">
    <property type="entry name" value="Porins"/>
    <property type="match status" value="1"/>
</dbReference>
<sequence length="1016" mass="115710">MRGQAFFDQKIPTMNLLKYFFCSFLLCLSFNLSAQSNYQLHFLDEKGPPLSGVKILSGDEYGCSDSLGTVVASSKHAIWFVEKEGYSTTRIRLKSDSSIVLSARKDLPLVPFGLEGKDQNRFLGYHIAGSEIQTDGQQNFLIGLSGKLNGLNLMHSSGVHDGSLVTLLRGANSFMTQVAPLIVIDGLPMQCIEMAGEQFDYGQLLQAINPAEIEHLEFHSAGIAKILYGAAARSGVIMIKTKTGANQPKGISVDVGSAVMVDQVRDYPRLQNRYGGGLSNDFEERIVGDQTYSLVDYAADESWGPMLNGQQVVHFHNLEDGASGVNINGTSPWVFPEKDESTFFKSALHLRNRIGLNGQYAKGNFRLVYERMDGENYLPNSSYQRDFLKGQGAMMLGRKVRLETSLNYYQSAYKGRVNRGGVRNPFVQMWQWGQRQLDYGMLGDYKHADGSQKTWNRYSFDSPQAKYHLNPYWIRMEDYQNDEQQRFYGHIGLNVNLSKYLDLRVRTYFDQAKADAVERKAFLDGQAGLEERRNINWNQDWGQQELFLNFHDFSKGKLHIGGLGGIQYQERRLAHNHYIYAFNQQQQNLIAISTLEEQVRQYDTFAFLNPYFKWDNIFRLDLAYRKQLEANVAREEDDLYSLGGQFNINLKELHLFKEVKWMGHSFLNIAFTKMELGEQWYGYEDIRFGDMSPVEQQEWSIAFQSSLRAIPLTIGLQWFRQDITNALNLVSVSSNTGYSAQGLSEGAMRNHALELNVGIDWVRQGVWQWNSTLLSSWNRNEVKKIAEGLPMLKLQEEHMVSPYAQVGLPFGQLRLRDFQYHENGQPILVNGKYLMEDEASMVGTVYPDFRMSLSNQLRYKDFSFSFLIERSRGGYFFSEDHQKGMYAGLLEATVAGGIREEGIQLEGYETGTPQKMTAREYGGMHHNEAQILNVLDACYVKLREARLNWRIPNGKLVFLYDLNIGLFGRNLWTWGLDKKGFDPEAQIEVSRALPLGRGSAIAPSVASYGMEVGFKF</sequence>
<dbReference type="GO" id="GO:0015344">
    <property type="term" value="F:siderophore uptake transmembrane transporter activity"/>
    <property type="evidence" value="ECO:0007669"/>
    <property type="project" value="TreeGrafter"/>
</dbReference>
<name>A0AAN4VWI7_9BACT</name>
<dbReference type="Proteomes" id="UP001310022">
    <property type="component" value="Unassembled WGS sequence"/>
</dbReference>
<keyword evidence="1" id="KW-0732">Signal</keyword>
<evidence type="ECO:0008006" key="4">
    <source>
        <dbReference type="Google" id="ProtNLM"/>
    </source>
</evidence>
<accession>A0AAN4VWI7</accession>
<dbReference type="InterPro" id="IPR037066">
    <property type="entry name" value="Plug_dom_sf"/>
</dbReference>
<dbReference type="GO" id="GO:0044718">
    <property type="term" value="P:siderophore transmembrane transport"/>
    <property type="evidence" value="ECO:0007669"/>
    <property type="project" value="TreeGrafter"/>
</dbReference>
<gene>
    <name evidence="2" type="ORF">PEDI_07940</name>
</gene>
<dbReference type="Gene3D" id="2.170.130.10">
    <property type="entry name" value="TonB-dependent receptor, plug domain"/>
    <property type="match status" value="1"/>
</dbReference>
<dbReference type="InterPro" id="IPR039426">
    <property type="entry name" value="TonB-dep_rcpt-like"/>
</dbReference>
<protein>
    <recommendedName>
        <fullName evidence="4">TonB-dependent receptor plug domain-containing protein</fullName>
    </recommendedName>
</protein>
<keyword evidence="3" id="KW-1185">Reference proteome</keyword>
<reference evidence="2 3" key="1">
    <citation type="submission" date="2021-12" db="EMBL/GenBank/DDBJ databases">
        <title>Genome sequencing of bacteria with rrn-lacking chromosome and rrn-plasmid.</title>
        <authorList>
            <person name="Anda M."/>
            <person name="Iwasaki W."/>
        </authorList>
    </citation>
    <scope>NUCLEOTIDE SEQUENCE [LARGE SCALE GENOMIC DNA]</scope>
    <source>
        <strain evidence="2 3">NBRC 15940</strain>
    </source>
</reference>
<dbReference type="GO" id="GO:0009279">
    <property type="term" value="C:cell outer membrane"/>
    <property type="evidence" value="ECO:0007669"/>
    <property type="project" value="TreeGrafter"/>
</dbReference>
<evidence type="ECO:0000313" key="2">
    <source>
        <dbReference type="EMBL" id="GJM60242.1"/>
    </source>
</evidence>
<evidence type="ECO:0000256" key="1">
    <source>
        <dbReference type="ARBA" id="ARBA00022729"/>
    </source>
</evidence>
<organism evidence="2 3">
    <name type="scientific">Persicobacter diffluens</name>
    <dbReference type="NCBI Taxonomy" id="981"/>
    <lineage>
        <taxon>Bacteria</taxon>
        <taxon>Pseudomonadati</taxon>
        <taxon>Bacteroidota</taxon>
        <taxon>Cytophagia</taxon>
        <taxon>Cytophagales</taxon>
        <taxon>Persicobacteraceae</taxon>
        <taxon>Persicobacter</taxon>
    </lineage>
</organism>